<gene>
    <name evidence="5" type="primary">rpl38e</name>
    <name evidence="5" type="ORF">NCAV_0550</name>
</gene>
<dbReference type="EMBL" id="LT981265">
    <property type="protein sequence ID" value="SPC33743.1"/>
    <property type="molecule type" value="Genomic_DNA"/>
</dbReference>
<name>A0A2K5AQ16_9ARCH</name>
<evidence type="ECO:0000313" key="6">
    <source>
        <dbReference type="Proteomes" id="UP000236248"/>
    </source>
</evidence>
<dbReference type="InterPro" id="IPR002675">
    <property type="entry name" value="Ribosomal_eL38"/>
</dbReference>
<sequence length="64" mass="7485">MPRQVFSKDELLKLVEGAEECRVVRRGDKVKIKVRRARYLYTYVASSSEADEILSRIKVEKVEL</sequence>
<evidence type="ECO:0000256" key="2">
    <source>
        <dbReference type="ARBA" id="ARBA00022980"/>
    </source>
</evidence>
<evidence type="ECO:0000256" key="1">
    <source>
        <dbReference type="ARBA" id="ARBA00007803"/>
    </source>
</evidence>
<proteinExistence type="inferred from homology"/>
<keyword evidence="3 4" id="KW-0687">Ribonucleoprotein</keyword>
<accession>A0A2K5AQ16</accession>
<dbReference type="RefSeq" id="WP_103287451.1">
    <property type="nucleotide sequence ID" value="NZ_LT981265.1"/>
</dbReference>
<dbReference type="GO" id="GO:0006412">
    <property type="term" value="P:translation"/>
    <property type="evidence" value="ECO:0007669"/>
    <property type="project" value="InterPro"/>
</dbReference>
<dbReference type="AlphaFoldDB" id="A0A2K5AQ16"/>
<dbReference type="GO" id="GO:0005840">
    <property type="term" value="C:ribosome"/>
    <property type="evidence" value="ECO:0007669"/>
    <property type="project" value="UniProtKB-KW"/>
</dbReference>
<evidence type="ECO:0000256" key="3">
    <source>
        <dbReference type="ARBA" id="ARBA00023274"/>
    </source>
</evidence>
<organism evidence="5 6">
    <name type="scientific">Candidatus Nitrosocaldus cavascurensis</name>
    <dbReference type="NCBI Taxonomy" id="2058097"/>
    <lineage>
        <taxon>Archaea</taxon>
        <taxon>Nitrososphaerota</taxon>
        <taxon>Nitrososphaeria</taxon>
        <taxon>Candidatus Nitrosocaldales</taxon>
        <taxon>Candidatus Nitrosocaldaceae</taxon>
        <taxon>Candidatus Nitrosocaldus</taxon>
    </lineage>
</organism>
<reference evidence="6" key="1">
    <citation type="submission" date="2018-01" db="EMBL/GenBank/DDBJ databases">
        <authorList>
            <person name="Kerou L M."/>
        </authorList>
    </citation>
    <scope>NUCLEOTIDE SEQUENCE [LARGE SCALE GENOMIC DNA]</scope>
    <source>
        <strain evidence="6">SCU2</strain>
    </source>
</reference>
<dbReference type="GO" id="GO:1990904">
    <property type="term" value="C:ribonucleoprotein complex"/>
    <property type="evidence" value="ECO:0007669"/>
    <property type="project" value="UniProtKB-KW"/>
</dbReference>
<dbReference type="KEGG" id="ncv:NCAV_0550"/>
<dbReference type="GO" id="GO:0003735">
    <property type="term" value="F:structural constituent of ribosome"/>
    <property type="evidence" value="ECO:0007669"/>
    <property type="project" value="InterPro"/>
</dbReference>
<keyword evidence="2 4" id="KW-0689">Ribosomal protein</keyword>
<dbReference type="Pfam" id="PF01781">
    <property type="entry name" value="Ribosomal_L38e"/>
    <property type="match status" value="1"/>
</dbReference>
<dbReference type="InterPro" id="IPR038464">
    <property type="entry name" value="Ribosomal_eL38_sf"/>
</dbReference>
<comment type="similarity">
    <text evidence="1 4">Belongs to the eukaryotic ribosomal protein eL38 family.</text>
</comment>
<evidence type="ECO:0000313" key="5">
    <source>
        <dbReference type="EMBL" id="SPC33743.1"/>
    </source>
</evidence>
<evidence type="ECO:0000256" key="4">
    <source>
        <dbReference type="RuleBase" id="RU003445"/>
    </source>
</evidence>
<dbReference type="Proteomes" id="UP000236248">
    <property type="component" value="Chromosome NCAV"/>
</dbReference>
<dbReference type="GeneID" id="41594641"/>
<keyword evidence="6" id="KW-1185">Reference proteome</keyword>
<dbReference type="Gene3D" id="3.30.720.90">
    <property type="match status" value="1"/>
</dbReference>
<protein>
    <submittedName>
        <fullName evidence="5">50S ribosomal protein L38E</fullName>
    </submittedName>
</protein>